<feature type="region of interest" description="Disordered" evidence="1">
    <location>
        <begin position="72"/>
        <end position="94"/>
    </location>
</feature>
<dbReference type="AlphaFoldDB" id="W2SH62"/>
<evidence type="ECO:0000313" key="2">
    <source>
        <dbReference type="EMBL" id="ETN68940.1"/>
    </source>
</evidence>
<feature type="compositionally biased region" description="Polar residues" evidence="1">
    <location>
        <begin position="74"/>
        <end position="84"/>
    </location>
</feature>
<sequence>MYDYPDEDEDTLHDLSFELLDRPGLSSFGFDDFIFGPPIGINSRIPREHRGARREQSSAGVHPLMVRPAHIADSQPSHNLQSAPTVGRLERIAR</sequence>
<proteinExistence type="predicted"/>
<keyword evidence="3" id="KW-1185">Reference proteome</keyword>
<accession>W2SH62</accession>
<dbReference type="Proteomes" id="UP000053676">
    <property type="component" value="Unassembled WGS sequence"/>
</dbReference>
<reference evidence="3" key="1">
    <citation type="journal article" date="2014" name="Nat. Genet.">
        <title>Genome of the human hookworm Necator americanus.</title>
        <authorList>
            <person name="Tang Y.T."/>
            <person name="Gao X."/>
            <person name="Rosa B.A."/>
            <person name="Abubucker S."/>
            <person name="Hallsworth-Pepin K."/>
            <person name="Martin J."/>
            <person name="Tyagi R."/>
            <person name="Heizer E."/>
            <person name="Zhang X."/>
            <person name="Bhonagiri-Palsikar V."/>
            <person name="Minx P."/>
            <person name="Warren W.C."/>
            <person name="Wang Q."/>
            <person name="Zhan B."/>
            <person name="Hotez P.J."/>
            <person name="Sternberg P.W."/>
            <person name="Dougall A."/>
            <person name="Gaze S.T."/>
            <person name="Mulvenna J."/>
            <person name="Sotillo J."/>
            <person name="Ranganathan S."/>
            <person name="Rabelo E.M."/>
            <person name="Wilson R.K."/>
            <person name="Felgner P.L."/>
            <person name="Bethony J."/>
            <person name="Hawdon J.M."/>
            <person name="Gasser R.B."/>
            <person name="Loukas A."/>
            <person name="Mitreva M."/>
        </authorList>
    </citation>
    <scope>NUCLEOTIDE SEQUENCE [LARGE SCALE GENOMIC DNA]</scope>
</reference>
<dbReference type="KEGG" id="nai:NECAME_05396"/>
<dbReference type="STRING" id="51031.W2SH62"/>
<protein>
    <submittedName>
        <fullName evidence="2">Uncharacterized protein</fullName>
    </submittedName>
</protein>
<organism evidence="2 3">
    <name type="scientific">Necator americanus</name>
    <name type="common">Human hookworm</name>
    <dbReference type="NCBI Taxonomy" id="51031"/>
    <lineage>
        <taxon>Eukaryota</taxon>
        <taxon>Metazoa</taxon>
        <taxon>Ecdysozoa</taxon>
        <taxon>Nematoda</taxon>
        <taxon>Chromadorea</taxon>
        <taxon>Rhabditida</taxon>
        <taxon>Rhabditina</taxon>
        <taxon>Rhabditomorpha</taxon>
        <taxon>Strongyloidea</taxon>
        <taxon>Ancylostomatidae</taxon>
        <taxon>Bunostominae</taxon>
        <taxon>Necator</taxon>
    </lineage>
</organism>
<dbReference type="OrthoDB" id="10443343at2759"/>
<dbReference type="EMBL" id="KI669177">
    <property type="protein sequence ID" value="ETN68940.1"/>
    <property type="molecule type" value="Genomic_DNA"/>
</dbReference>
<evidence type="ECO:0000313" key="3">
    <source>
        <dbReference type="Proteomes" id="UP000053676"/>
    </source>
</evidence>
<feature type="non-terminal residue" evidence="2">
    <location>
        <position position="94"/>
    </location>
</feature>
<gene>
    <name evidence="2" type="ORF">NECAME_05396</name>
</gene>
<name>W2SH62_NECAM</name>
<evidence type="ECO:0000256" key="1">
    <source>
        <dbReference type="SAM" id="MobiDB-lite"/>
    </source>
</evidence>